<evidence type="ECO:0000256" key="8">
    <source>
        <dbReference type="PIRSR" id="PIRSR605150-1"/>
    </source>
</evidence>
<dbReference type="Gene3D" id="3.90.550.10">
    <property type="entry name" value="Spore Coat Polysaccharide Biosynthesis Protein SpsA, Chain A"/>
    <property type="match status" value="1"/>
</dbReference>
<dbReference type="AlphaFoldDB" id="A0A1U7Z1H9"/>
<feature type="binding site" evidence="9">
    <location>
        <position position="135"/>
    </location>
    <ligand>
        <name>UDP-alpha-D-glucose</name>
        <dbReference type="ChEBI" id="CHEBI:58885"/>
    </ligand>
</feature>
<proteinExistence type="predicted"/>
<dbReference type="GO" id="GO:0005886">
    <property type="term" value="C:plasma membrane"/>
    <property type="evidence" value="ECO:0000318"/>
    <property type="project" value="GO_Central"/>
</dbReference>
<sequence length="760" mass="85298">MANPISLPLQQRIPRKNILQRVKDLIIFLLLLSLLLYRFLTLRNHGVPWLLAFLCESWFTFIWVLNMNIKWNQFEYRTYPERLLQRGVELLPPVDIFVTTADPVLEPPIITVNTVLSLLALDYPANKLACYISDDGASPLTFFALVEASKFAKLWVPFCKKYDIRVRAPSVYFSGKPEASPVDLSSDFGGDWKRMKIEYEQLKQRIEEVVESPIPCDLAGEFAAFSKIDRRNHPSIVKVIWENKGNLPDGLPHLVYVSREKRPKHPHHNKAGAMNVLTRVSGVMTNSPFMLNVDCDMFANDPQTVLHAVCLLFGFQQEKESAYVQFPQAFYGTLKDDPFGNQLVVLQEFAGRGIAGIQGPLYAGTGCFHRRKVIYGLSPDEADINLGRKLSRLLLNEKSLKANFGNSVEFMKSASEILAGVKEKMDDPPALDDSTTLEAAIQVASCGYERDTYWGTKVGWVYGSTTEDVLTGLKIHSKGWNSVYMTPDPPAFLGSAPSGGPACMTQQKRWATGLFEVLFNNYSPILPFRTTRLMFRQRLAYLYLNVWSIRSVPELCYALLPSYAIFANKQFLPTVSEAAFFLPVALFITFNLYTLSEFLRCGLTIRAWWNNQRMARIISATAWLFGLLGVILKLLGLSETTFEITRKDQDTPNDSDTEVDAGVFTFDESPIFVPGTALLLVHMTALAVGLLRVQSWLNINGSAGYGLGEIICSIWVVLSFLPFLKGLFRKGIYGIPTSTIYKSAALALLFVHLSLGASKN</sequence>
<feature type="transmembrane region" description="Helical" evidence="11">
    <location>
        <begin position="578"/>
        <end position="596"/>
    </location>
</feature>
<keyword evidence="6 11" id="KW-0472">Membrane</keyword>
<evidence type="ECO:0000256" key="6">
    <source>
        <dbReference type="ARBA" id="ARBA00023136"/>
    </source>
</evidence>
<feature type="transmembrane region" description="Helical" evidence="11">
    <location>
        <begin position="21"/>
        <end position="40"/>
    </location>
</feature>
<dbReference type="GO" id="GO:0016759">
    <property type="term" value="F:cellulose synthase activity"/>
    <property type="evidence" value="ECO:0000318"/>
    <property type="project" value="GO_Central"/>
</dbReference>
<protein>
    <submittedName>
        <fullName evidence="13">Cellulose synthase-like protein H1 isoform X1</fullName>
    </submittedName>
</protein>
<dbReference type="Pfam" id="PF03552">
    <property type="entry name" value="Cellulose_synt"/>
    <property type="match status" value="2"/>
</dbReference>
<dbReference type="GeneID" id="104588296"/>
<keyword evidence="7" id="KW-0961">Cell wall biogenesis/degradation</keyword>
<feature type="transmembrane region" description="Helical" evidence="11">
    <location>
        <begin position="617"/>
        <end position="636"/>
    </location>
</feature>
<evidence type="ECO:0000256" key="2">
    <source>
        <dbReference type="ARBA" id="ARBA00022676"/>
    </source>
</evidence>
<dbReference type="SUPFAM" id="SSF53448">
    <property type="entry name" value="Nucleotide-diphospho-sugar transferases"/>
    <property type="match status" value="1"/>
</dbReference>
<evidence type="ECO:0000256" key="11">
    <source>
        <dbReference type="SAM" id="Phobius"/>
    </source>
</evidence>
<dbReference type="GO" id="GO:0071555">
    <property type="term" value="P:cell wall organization"/>
    <property type="evidence" value="ECO:0007669"/>
    <property type="project" value="UniProtKB-KW"/>
</dbReference>
<feature type="transmembrane region" description="Helical" evidence="11">
    <location>
        <begin position="739"/>
        <end position="757"/>
    </location>
</feature>
<dbReference type="PANTHER" id="PTHR13301">
    <property type="entry name" value="X-BOX TRANSCRIPTION FACTOR-RELATED"/>
    <property type="match status" value="1"/>
</dbReference>
<dbReference type="InParanoid" id="A0A1U7Z1H9"/>
<dbReference type="GO" id="GO:0016760">
    <property type="term" value="F:cellulose synthase (UDP-forming) activity"/>
    <property type="evidence" value="ECO:0007669"/>
    <property type="project" value="InterPro"/>
</dbReference>
<feature type="transmembrane region" description="Helical" evidence="11">
    <location>
        <begin position="703"/>
        <end position="724"/>
    </location>
</feature>
<dbReference type="InterPro" id="IPR005150">
    <property type="entry name" value="Cellulose_synth"/>
</dbReference>
<dbReference type="Proteomes" id="UP000189703">
    <property type="component" value="Unplaced"/>
</dbReference>
<dbReference type="GO" id="GO:0012505">
    <property type="term" value="C:endomembrane system"/>
    <property type="evidence" value="ECO:0007669"/>
    <property type="project" value="UniProtKB-SubCell"/>
</dbReference>
<comment type="subcellular location">
    <subcellularLocation>
        <location evidence="1">Endomembrane system</location>
        <topology evidence="1">Multi-pass membrane protein</topology>
    </subcellularLocation>
</comment>
<evidence type="ECO:0000256" key="1">
    <source>
        <dbReference type="ARBA" id="ARBA00004127"/>
    </source>
</evidence>
<feature type="active site" evidence="8">
    <location>
        <position position="468"/>
    </location>
</feature>
<organism evidence="12 13">
    <name type="scientific">Nelumbo nucifera</name>
    <name type="common">Sacred lotus</name>
    <dbReference type="NCBI Taxonomy" id="4432"/>
    <lineage>
        <taxon>Eukaryota</taxon>
        <taxon>Viridiplantae</taxon>
        <taxon>Streptophyta</taxon>
        <taxon>Embryophyta</taxon>
        <taxon>Tracheophyta</taxon>
        <taxon>Spermatophyta</taxon>
        <taxon>Magnoliopsida</taxon>
        <taxon>Proteales</taxon>
        <taxon>Nelumbonaceae</taxon>
        <taxon>Nelumbo</taxon>
    </lineage>
</organism>
<evidence type="ECO:0000256" key="10">
    <source>
        <dbReference type="PIRSR" id="PIRSR605150-3"/>
    </source>
</evidence>
<dbReference type="STRING" id="4432.A0A1U7Z1H9"/>
<feature type="binding site" evidence="9">
    <location>
        <position position="106"/>
    </location>
    <ligand>
        <name>UDP-alpha-D-glucose</name>
        <dbReference type="ChEBI" id="CHEBI:58885"/>
    </ligand>
</feature>
<accession>A0A1U7Z1H9</accession>
<evidence type="ECO:0000256" key="5">
    <source>
        <dbReference type="ARBA" id="ARBA00022989"/>
    </source>
</evidence>
<dbReference type="InterPro" id="IPR029044">
    <property type="entry name" value="Nucleotide-diphossugar_trans"/>
</dbReference>
<keyword evidence="4 11" id="KW-0812">Transmembrane</keyword>
<feature type="binding site" evidence="10">
    <location>
        <position position="294"/>
    </location>
    <ligand>
        <name>Mn(2+)</name>
        <dbReference type="ChEBI" id="CHEBI:29035"/>
    </ligand>
</feature>
<dbReference type="GO" id="GO:0009833">
    <property type="term" value="P:plant-type primary cell wall biogenesis"/>
    <property type="evidence" value="ECO:0000318"/>
    <property type="project" value="GO_Central"/>
</dbReference>
<name>A0A1U7Z1H9_NELNU</name>
<dbReference type="OMA" id="LHHHYKA"/>
<dbReference type="FunCoup" id="A0A1U7Z1H9">
    <property type="interactions" value="412"/>
</dbReference>
<evidence type="ECO:0000256" key="9">
    <source>
        <dbReference type="PIRSR" id="PIRSR605150-2"/>
    </source>
</evidence>
<keyword evidence="5 11" id="KW-1133">Transmembrane helix</keyword>
<gene>
    <name evidence="13" type="primary">LOC104588296</name>
</gene>
<keyword evidence="3" id="KW-0808">Transferase</keyword>
<dbReference type="eggNOG" id="ENOG502QTT0">
    <property type="taxonomic scope" value="Eukaryota"/>
</dbReference>
<reference evidence="13" key="1">
    <citation type="submission" date="2025-08" db="UniProtKB">
        <authorList>
            <consortium name="RefSeq"/>
        </authorList>
    </citation>
    <scope>IDENTIFICATION</scope>
</reference>
<feature type="transmembrane region" description="Helical" evidence="11">
    <location>
        <begin position="539"/>
        <end position="566"/>
    </location>
</feature>
<evidence type="ECO:0000256" key="4">
    <source>
        <dbReference type="ARBA" id="ARBA00022692"/>
    </source>
</evidence>
<feature type="transmembrane region" description="Helical" evidence="11">
    <location>
        <begin position="671"/>
        <end position="691"/>
    </location>
</feature>
<dbReference type="RefSeq" id="XP_010244466.1">
    <property type="nucleotide sequence ID" value="XM_010246164.2"/>
</dbReference>
<feature type="active site" evidence="8">
    <location>
        <position position="135"/>
    </location>
</feature>
<evidence type="ECO:0000313" key="12">
    <source>
        <dbReference type="Proteomes" id="UP000189703"/>
    </source>
</evidence>
<dbReference type="OrthoDB" id="72851at2759"/>
<evidence type="ECO:0000256" key="3">
    <source>
        <dbReference type="ARBA" id="ARBA00022679"/>
    </source>
</evidence>
<dbReference type="KEGG" id="nnu:104588296"/>
<evidence type="ECO:0000313" key="13">
    <source>
        <dbReference type="RefSeq" id="XP_010244466.1"/>
    </source>
</evidence>
<dbReference type="GO" id="GO:0030244">
    <property type="term" value="P:cellulose biosynthetic process"/>
    <property type="evidence" value="ECO:0000318"/>
    <property type="project" value="GO_Central"/>
</dbReference>
<keyword evidence="2" id="KW-0328">Glycosyltransferase</keyword>
<keyword evidence="12" id="KW-1185">Reference proteome</keyword>
<feature type="binding site" evidence="10">
    <location>
        <position position="270"/>
    </location>
    <ligand>
        <name>Mn(2+)</name>
        <dbReference type="ChEBI" id="CHEBI:29035"/>
    </ligand>
</feature>
<evidence type="ECO:0000256" key="7">
    <source>
        <dbReference type="ARBA" id="ARBA00023316"/>
    </source>
</evidence>
<feature type="transmembrane region" description="Helical" evidence="11">
    <location>
        <begin position="46"/>
        <end position="65"/>
    </location>
</feature>